<feature type="region of interest" description="Disordered" evidence="1">
    <location>
        <begin position="1"/>
        <end position="21"/>
    </location>
</feature>
<feature type="compositionally biased region" description="Acidic residues" evidence="1">
    <location>
        <begin position="771"/>
        <end position="784"/>
    </location>
</feature>
<keyword evidence="3" id="KW-1185">Reference proteome</keyword>
<feature type="compositionally biased region" description="Polar residues" evidence="1">
    <location>
        <begin position="596"/>
        <end position="609"/>
    </location>
</feature>
<accession>A0A4U5VNR5</accession>
<dbReference type="SMART" id="SM01295">
    <property type="entry name" value="K167R"/>
    <property type="match status" value="1"/>
</dbReference>
<feature type="compositionally biased region" description="Polar residues" evidence="1">
    <location>
        <begin position="154"/>
        <end position="174"/>
    </location>
</feature>
<dbReference type="GO" id="GO:0051983">
    <property type="term" value="P:regulation of chromosome segregation"/>
    <property type="evidence" value="ECO:0007669"/>
    <property type="project" value="TreeGrafter"/>
</dbReference>
<dbReference type="STRING" id="240159.A0A4U5VNR5"/>
<dbReference type="GO" id="GO:0005694">
    <property type="term" value="C:chromosome"/>
    <property type="evidence" value="ECO:0007669"/>
    <property type="project" value="TreeGrafter"/>
</dbReference>
<evidence type="ECO:0000313" key="2">
    <source>
        <dbReference type="EMBL" id="TKS89989.1"/>
    </source>
</evidence>
<dbReference type="AlphaFoldDB" id="A0A4U5VNR5"/>
<feature type="region of interest" description="Disordered" evidence="1">
    <location>
        <begin position="154"/>
        <end position="179"/>
    </location>
</feature>
<gene>
    <name evidence="2" type="ORF">D9C73_024119</name>
</gene>
<feature type="region of interest" description="Disordered" evidence="1">
    <location>
        <begin position="842"/>
        <end position="1078"/>
    </location>
</feature>
<dbReference type="PANTHER" id="PTHR21603">
    <property type="entry name" value="ANTIGEN KI-67-LIKE PROTEIN"/>
    <property type="match status" value="1"/>
</dbReference>
<feature type="compositionally biased region" description="Polar residues" evidence="1">
    <location>
        <begin position="844"/>
        <end position="856"/>
    </location>
</feature>
<name>A0A4U5VNR5_COLLU</name>
<protein>
    <submittedName>
        <fullName evidence="2">Proliferation marker protein</fullName>
    </submittedName>
</protein>
<dbReference type="GO" id="GO:0005634">
    <property type="term" value="C:nucleus"/>
    <property type="evidence" value="ECO:0007669"/>
    <property type="project" value="TreeGrafter"/>
</dbReference>
<feature type="compositionally biased region" description="Polar residues" evidence="1">
    <location>
        <begin position="692"/>
        <end position="702"/>
    </location>
</feature>
<feature type="compositionally biased region" description="Basic and acidic residues" evidence="1">
    <location>
        <begin position="707"/>
        <end position="717"/>
    </location>
</feature>
<dbReference type="EMBL" id="CM014098">
    <property type="protein sequence ID" value="TKS89989.1"/>
    <property type="molecule type" value="Genomic_DNA"/>
</dbReference>
<sequence>MKKAVSKPQTPARKLKDYVSTGHADSPATIVVGRAHQQKVVYPTGAAPRLVANTALLKKNMKMDEDLTGISEMYKTPVNERKRRSVMKTPVVVLGTSVVEPSVLNTPEEPGEMMVSPLSITSAVKDGSYSSEAVQRFLNEDQESSFINDIPAVETQSDSGGEQCTHSETTSVATPKQKPEQHECLAGVKRIMKTPRRKAEPVEDLRGRLLKTPKQKLEQQECLTGVKRIMKTPRQKAEPVEDLRGKILKTPKQKLEQQECLTGVKRIMKTPRQKAEPVEDLRGKILKTPKQKLEQQECLSAVKRIFETPQRESEPLIDLEGKLLATLKALEAGDAGLDGVKEIVETPVCMQVSEDLSEMADMKTPNVKSSPLLCLTDVKRIMKTPKEKNAPVEDMVGVKRLMKTPKEKAEPVEKNFGLKRLMKSPRLRGNAPVEDFEGLQELMEEPLPDPTVQLETNEAEDPQDDVRMDVIDNAPEVDIEMANTNEVVEEVPIEHDNKESPEALETISQVDAVDEIVAEEQPKVETSTGKVSEIITTTDPVHEKKSVRGRRAKVAETNSAEDKEEATEQSEEPVVPAPVRGRRGKKTEATAPPAVKQTTRGRNATVTESQDVEMEQSASLPEVAIKPKRGRNAKKASDDQAEIVQEVAAENMPEPESEQSPPVYADHEENDSTASTEKAVLKPKRGRRAKQSEQTVTEQQDVPQADMAKEDANEGHTDQLQGVPGGSDENKSSDAPATEVETAVCEVTEMDAAPVSKKSVRGRRAKVVESEPIEDTQDVTEQSEEPVITAPVRGRRGKKTEAAAPPAVKQTRGRNAKSQQSAPDQPEMVPEKVVEATLPEISTEAVSDQISPVNTQEETDSAPPAEEAVVKPTRGRKTKAPVVPPQSTPEDVEVVSDEHLIEDAQPQKSIPKPRRGRKAKPDTVEQNEVAEDTVVVVETKPPVRAKRGRNAKQEEEKLENDDKATSVEAAKSQEPVQKLRRTRKAEQDHVEPTEVQAVEVVVPEEAEAPVVTEPVKTNEQATVPTKLRRGGRKAKQDTESETPVDSTEVQEVPAVSATDKPKRGRRGKQVTEMLKSVL</sequence>
<evidence type="ECO:0000313" key="3">
    <source>
        <dbReference type="Proteomes" id="UP000298787"/>
    </source>
</evidence>
<feature type="compositionally biased region" description="Acidic residues" evidence="1">
    <location>
        <begin position="562"/>
        <end position="571"/>
    </location>
</feature>
<organism evidence="2 3">
    <name type="scientific">Collichthys lucidus</name>
    <name type="common">Big head croaker</name>
    <name type="synonym">Sciaena lucida</name>
    <dbReference type="NCBI Taxonomy" id="240159"/>
    <lineage>
        <taxon>Eukaryota</taxon>
        <taxon>Metazoa</taxon>
        <taxon>Chordata</taxon>
        <taxon>Craniata</taxon>
        <taxon>Vertebrata</taxon>
        <taxon>Euteleostomi</taxon>
        <taxon>Actinopterygii</taxon>
        <taxon>Neopterygii</taxon>
        <taxon>Teleostei</taxon>
        <taxon>Neoteleostei</taxon>
        <taxon>Acanthomorphata</taxon>
        <taxon>Eupercaria</taxon>
        <taxon>Sciaenidae</taxon>
        <taxon>Collichthys</taxon>
    </lineage>
</organism>
<feature type="region of interest" description="Disordered" evidence="1">
    <location>
        <begin position="519"/>
        <end position="830"/>
    </location>
</feature>
<reference evidence="2 3" key="1">
    <citation type="submission" date="2019-01" db="EMBL/GenBank/DDBJ databases">
        <title>Genome Assembly of Collichthys lucidus.</title>
        <authorList>
            <person name="Cai M."/>
            <person name="Xiao S."/>
        </authorList>
    </citation>
    <scope>NUCLEOTIDE SEQUENCE [LARGE SCALE GENOMIC DNA]</scope>
    <source>
        <strain evidence="2">JT15FE1705JMU</strain>
        <tissue evidence="2">Muscle</tissue>
    </source>
</reference>
<proteinExistence type="predicted"/>
<dbReference type="GO" id="GO:0007088">
    <property type="term" value="P:regulation of mitotic nuclear division"/>
    <property type="evidence" value="ECO:0007669"/>
    <property type="project" value="TreeGrafter"/>
</dbReference>
<feature type="compositionally biased region" description="Basic and acidic residues" evidence="1">
    <location>
        <begin position="951"/>
        <end position="965"/>
    </location>
</feature>
<dbReference type="Proteomes" id="UP000298787">
    <property type="component" value="Chromosome 21"/>
</dbReference>
<dbReference type="InterPro" id="IPR012568">
    <property type="entry name" value="KI67R"/>
</dbReference>
<feature type="compositionally biased region" description="Polar residues" evidence="1">
    <location>
        <begin position="524"/>
        <end position="539"/>
    </location>
</feature>
<dbReference type="PANTHER" id="PTHR21603:SF17">
    <property type="entry name" value="PROLIFERATION MARKER PROTEIN KI-67"/>
    <property type="match status" value="1"/>
</dbReference>
<feature type="compositionally biased region" description="Low complexity" evidence="1">
    <location>
        <begin position="735"/>
        <end position="747"/>
    </location>
</feature>
<evidence type="ECO:0000256" key="1">
    <source>
        <dbReference type="SAM" id="MobiDB-lite"/>
    </source>
</evidence>